<dbReference type="GO" id="GO:0005524">
    <property type="term" value="F:ATP binding"/>
    <property type="evidence" value="ECO:0007669"/>
    <property type="project" value="UniProtKB-UniRule"/>
</dbReference>
<dbReference type="AlphaFoldDB" id="A0ABC9SMN7"/>
<evidence type="ECO:0000259" key="12">
    <source>
        <dbReference type="Pfam" id="PF00288"/>
    </source>
</evidence>
<dbReference type="InterPro" id="IPR006203">
    <property type="entry name" value="GHMP_knse_ATP-bd_CS"/>
</dbReference>
<evidence type="ECO:0000256" key="1">
    <source>
        <dbReference type="ARBA" id="ARBA00006566"/>
    </source>
</evidence>
<evidence type="ECO:0000256" key="5">
    <source>
        <dbReference type="ARBA" id="ARBA00022741"/>
    </source>
</evidence>
<dbReference type="GO" id="GO:0046872">
    <property type="term" value="F:metal ion binding"/>
    <property type="evidence" value="ECO:0007669"/>
    <property type="project" value="UniProtKB-KW"/>
</dbReference>
<dbReference type="NCBIfam" id="TIGR00131">
    <property type="entry name" value="gal_kin"/>
    <property type="match status" value="1"/>
</dbReference>
<dbReference type="Pfam" id="PF08544">
    <property type="entry name" value="GHMP_kinases_C"/>
    <property type="match status" value="1"/>
</dbReference>
<dbReference type="InterPro" id="IPR019741">
    <property type="entry name" value="Galactokinase_CS"/>
</dbReference>
<dbReference type="InterPro" id="IPR036554">
    <property type="entry name" value="GHMP_kinase_C_sf"/>
</dbReference>
<comment type="caution">
    <text evidence="15">The sequence shown here is derived from an EMBL/GenBank/DDBJ whole genome shotgun (WGS) entry which is preliminary data.</text>
</comment>
<keyword evidence="2" id="KW-0963">Cytoplasm</keyword>
<dbReference type="InterPro" id="IPR019539">
    <property type="entry name" value="GalKase_N"/>
</dbReference>
<comment type="similarity">
    <text evidence="1">Belongs to the GHMP kinase family. GalK subfamily.</text>
</comment>
<keyword evidence="6" id="KW-0418">Kinase</keyword>
<dbReference type="InterPro" id="IPR014721">
    <property type="entry name" value="Ribsml_uS5_D2-typ_fold_subgr"/>
</dbReference>
<dbReference type="PRINTS" id="PR00473">
    <property type="entry name" value="GALCTOKINASE"/>
</dbReference>
<dbReference type="SUPFAM" id="SSF54211">
    <property type="entry name" value="Ribosomal protein S5 domain 2-like"/>
    <property type="match status" value="1"/>
</dbReference>
<evidence type="ECO:0000256" key="3">
    <source>
        <dbReference type="ARBA" id="ARBA00022679"/>
    </source>
</evidence>
<evidence type="ECO:0000313" key="16">
    <source>
        <dbReference type="Proteomes" id="UP000012166"/>
    </source>
</evidence>
<dbReference type="InterPro" id="IPR013750">
    <property type="entry name" value="GHMP_kinase_C_dom"/>
</dbReference>
<keyword evidence="4" id="KW-0479">Metal-binding</keyword>
<dbReference type="InterPro" id="IPR020568">
    <property type="entry name" value="Ribosomal_Su5_D2-typ_SF"/>
</dbReference>
<accession>A0ABC9SMN7</accession>
<dbReference type="Pfam" id="PF00288">
    <property type="entry name" value="GHMP_kinases_N"/>
    <property type="match status" value="1"/>
</dbReference>
<keyword evidence="3 15" id="KW-0808">Transferase</keyword>
<dbReference type="InterPro" id="IPR006206">
    <property type="entry name" value="Mevalonate/galactokinase"/>
</dbReference>
<dbReference type="PROSITE" id="PS00106">
    <property type="entry name" value="GALACTOKINASE"/>
    <property type="match status" value="1"/>
</dbReference>
<feature type="domain" description="GHMP kinase C-terminal" evidence="13">
    <location>
        <begin position="281"/>
        <end position="344"/>
    </location>
</feature>
<dbReference type="GO" id="GO:0006012">
    <property type="term" value="P:galactose metabolic process"/>
    <property type="evidence" value="ECO:0007669"/>
    <property type="project" value="UniProtKB-UniRule"/>
</dbReference>
<dbReference type="RefSeq" id="WP_002729090.1">
    <property type="nucleotide sequence ID" value="NZ_AHMS02000005.1"/>
</dbReference>
<proteinExistence type="inferred from homology"/>
<sequence>MNQENLAKIFKSEFPSNGGNIRFFLAPGRINIIGEHVDYVGGIVLPAAIDFSVRIAICKNKEQKFRIYSVSSGEKVETESIVFDPKRSWVNYVYGVINEFRKLNFISDFFDLVVWGNIPQGAGLSSSAAFEVAVAFAFALCEIHDWKLSREEIALLGQRAENHFVGVDCGIMDQFVVSTAKEGFCISLDTESLRYNFHKMDLEGCEFYLIDSKVKHSLKDSAYNLRRKEVESAFRKIKKHKPSIRTLYQAELEDLGKGLNEIEIKRAIHVIGERLRTSKVIENLKSGNAKTMGELLFECHDSLSENYEVSCDETDFIVEELKVQGTLGARMIGGGFGGCILILDKVGRKNTLFERIKTRYFGKFGTEPGLYSVRISDGVREF</sequence>
<evidence type="ECO:0000256" key="4">
    <source>
        <dbReference type="ARBA" id="ARBA00022723"/>
    </source>
</evidence>
<evidence type="ECO:0000256" key="8">
    <source>
        <dbReference type="ARBA" id="ARBA00022842"/>
    </source>
</evidence>
<feature type="domain" description="Galactokinase N-terminal" evidence="14">
    <location>
        <begin position="10"/>
        <end position="58"/>
    </location>
</feature>
<dbReference type="EMBL" id="AHMS02000005">
    <property type="protein sequence ID" value="EMN19093.1"/>
    <property type="molecule type" value="Genomic_DNA"/>
</dbReference>
<evidence type="ECO:0000256" key="9">
    <source>
        <dbReference type="ARBA" id="ARBA00023144"/>
    </source>
</evidence>
<reference evidence="15 16" key="1">
    <citation type="submission" date="2013-01" db="EMBL/GenBank/DDBJ databases">
        <authorList>
            <person name="Harkins D.M."/>
            <person name="Durkin A.S."/>
            <person name="Brinkac L.M."/>
            <person name="Haft D.H."/>
            <person name="Selengut J.D."/>
            <person name="Sanka R."/>
            <person name="DePew J."/>
            <person name="Purushe J."/>
            <person name="Hartskeerl R.A."/>
            <person name="Ahmed A."/>
            <person name="van der Linden H."/>
            <person name="Goris M.G.A."/>
            <person name="Vinetz J.M."/>
            <person name="Sutton G.G."/>
            <person name="Nierman W.C."/>
            <person name="Fouts D.E."/>
        </authorList>
    </citation>
    <scope>NUCLEOTIDE SEQUENCE [LARGE SCALE GENOMIC DNA]</scope>
    <source>
        <strain evidence="15 16">Brem 328</strain>
    </source>
</reference>
<keyword evidence="10" id="KW-0119">Carbohydrate metabolism</keyword>
<dbReference type="PIRSF" id="PIRSF000530">
    <property type="entry name" value="Galactokinase"/>
    <property type="match status" value="1"/>
</dbReference>
<evidence type="ECO:0000256" key="7">
    <source>
        <dbReference type="ARBA" id="ARBA00022840"/>
    </source>
</evidence>
<dbReference type="PROSITE" id="PS00627">
    <property type="entry name" value="GHMP_KINASES_ATP"/>
    <property type="match status" value="1"/>
</dbReference>
<evidence type="ECO:0000313" key="15">
    <source>
        <dbReference type="EMBL" id="EMN19093.1"/>
    </source>
</evidence>
<dbReference type="InterPro" id="IPR006204">
    <property type="entry name" value="GHMP_kinase_N_dom"/>
</dbReference>
<gene>
    <name evidence="15" type="primary">galK</name>
    <name evidence="15" type="ORF">LEP1GSC056_1977</name>
</gene>
<dbReference type="EC" id="2.7.1.6" evidence="11"/>
<evidence type="ECO:0000259" key="13">
    <source>
        <dbReference type="Pfam" id="PF08544"/>
    </source>
</evidence>
<protein>
    <recommendedName>
        <fullName evidence="11">Galactokinase</fullName>
        <ecNumber evidence="11">2.7.1.6</ecNumber>
    </recommendedName>
</protein>
<dbReference type="FunFam" id="3.30.230.10:FF:000017">
    <property type="entry name" value="Galactokinase"/>
    <property type="match status" value="1"/>
</dbReference>
<keyword evidence="7" id="KW-0067">ATP-binding</keyword>
<dbReference type="GO" id="GO:0004335">
    <property type="term" value="F:galactokinase activity"/>
    <property type="evidence" value="ECO:0007669"/>
    <property type="project" value="UniProtKB-UniRule"/>
</dbReference>
<dbReference type="Proteomes" id="UP000012166">
    <property type="component" value="Unassembled WGS sequence"/>
</dbReference>
<dbReference type="SUPFAM" id="SSF55060">
    <property type="entry name" value="GHMP Kinase, C-terminal domain"/>
    <property type="match status" value="1"/>
</dbReference>
<keyword evidence="8" id="KW-0460">Magnesium</keyword>
<dbReference type="PANTHER" id="PTHR10457">
    <property type="entry name" value="MEVALONATE KINASE/GALACTOKINASE"/>
    <property type="match status" value="1"/>
</dbReference>
<dbReference type="PRINTS" id="PR00959">
    <property type="entry name" value="MEVGALKINASE"/>
</dbReference>
<evidence type="ECO:0000256" key="10">
    <source>
        <dbReference type="ARBA" id="ARBA00023277"/>
    </source>
</evidence>
<dbReference type="FunFam" id="3.30.70.890:FF:000001">
    <property type="entry name" value="Galactokinase"/>
    <property type="match status" value="1"/>
</dbReference>
<organism evidence="15 16">
    <name type="scientific">Leptospira borgpetersenii str. Brem 328</name>
    <dbReference type="NCBI Taxonomy" id="1049780"/>
    <lineage>
        <taxon>Bacteria</taxon>
        <taxon>Pseudomonadati</taxon>
        <taxon>Spirochaetota</taxon>
        <taxon>Spirochaetia</taxon>
        <taxon>Leptospirales</taxon>
        <taxon>Leptospiraceae</taxon>
        <taxon>Leptospira</taxon>
    </lineage>
</organism>
<feature type="domain" description="GHMP kinase N-terminal" evidence="12">
    <location>
        <begin position="91"/>
        <end position="177"/>
    </location>
</feature>
<keyword evidence="9" id="KW-0299">Galactose metabolism</keyword>
<evidence type="ECO:0000259" key="14">
    <source>
        <dbReference type="Pfam" id="PF10509"/>
    </source>
</evidence>
<dbReference type="Gene3D" id="3.30.70.890">
    <property type="entry name" value="GHMP kinase, C-terminal domain"/>
    <property type="match status" value="1"/>
</dbReference>
<name>A0ABC9SMN7_LEPBO</name>
<dbReference type="InterPro" id="IPR000705">
    <property type="entry name" value="Galactokinase"/>
</dbReference>
<keyword evidence="5" id="KW-0547">Nucleotide-binding</keyword>
<dbReference type="Pfam" id="PF10509">
    <property type="entry name" value="GalKase_gal_bdg"/>
    <property type="match status" value="1"/>
</dbReference>
<evidence type="ECO:0000256" key="11">
    <source>
        <dbReference type="NCBIfam" id="TIGR00131"/>
    </source>
</evidence>
<evidence type="ECO:0000256" key="6">
    <source>
        <dbReference type="ARBA" id="ARBA00022777"/>
    </source>
</evidence>
<dbReference type="Gene3D" id="3.30.230.10">
    <property type="match status" value="1"/>
</dbReference>
<evidence type="ECO:0000256" key="2">
    <source>
        <dbReference type="ARBA" id="ARBA00022490"/>
    </source>
</evidence>
<dbReference type="PANTHER" id="PTHR10457:SF7">
    <property type="entry name" value="GALACTOKINASE-RELATED"/>
    <property type="match status" value="1"/>
</dbReference>